<gene>
    <name evidence="2" type="ORF">ENSA7_62380</name>
</gene>
<dbReference type="EMBL" id="PVNL01000120">
    <property type="protein sequence ID" value="PRP99600.1"/>
    <property type="molecule type" value="Genomic_DNA"/>
</dbReference>
<dbReference type="Pfam" id="PF05258">
    <property type="entry name" value="DciA"/>
    <property type="match status" value="1"/>
</dbReference>
<accession>A0A2S9Y3N2</accession>
<name>A0A2S9Y3N2_9BACT</name>
<dbReference type="PANTHER" id="PTHR36456">
    <property type="entry name" value="UPF0232 PROTEIN SCO3875"/>
    <property type="match status" value="1"/>
</dbReference>
<evidence type="ECO:0000256" key="1">
    <source>
        <dbReference type="SAM" id="MobiDB-lite"/>
    </source>
</evidence>
<dbReference type="InterPro" id="IPR007922">
    <property type="entry name" value="DciA-like"/>
</dbReference>
<comment type="caution">
    <text evidence="2">The sequence shown here is derived from an EMBL/GenBank/DDBJ whole genome shotgun (WGS) entry which is preliminary data.</text>
</comment>
<dbReference type="RefSeq" id="WP_106093094.1">
    <property type="nucleotide sequence ID" value="NZ_PVNL01000120.1"/>
</dbReference>
<dbReference type="PANTHER" id="PTHR36456:SF1">
    <property type="entry name" value="UPF0232 PROTEIN SCO3875"/>
    <property type="match status" value="1"/>
</dbReference>
<protein>
    <recommendedName>
        <fullName evidence="4">DUF721 domain-containing protein</fullName>
    </recommendedName>
</protein>
<feature type="region of interest" description="Disordered" evidence="1">
    <location>
        <begin position="115"/>
        <end position="135"/>
    </location>
</feature>
<evidence type="ECO:0000313" key="3">
    <source>
        <dbReference type="Proteomes" id="UP000238823"/>
    </source>
</evidence>
<evidence type="ECO:0000313" key="2">
    <source>
        <dbReference type="EMBL" id="PRP99600.1"/>
    </source>
</evidence>
<organism evidence="2 3">
    <name type="scientific">Enhygromyxa salina</name>
    <dbReference type="NCBI Taxonomy" id="215803"/>
    <lineage>
        <taxon>Bacteria</taxon>
        <taxon>Pseudomonadati</taxon>
        <taxon>Myxococcota</taxon>
        <taxon>Polyangia</taxon>
        <taxon>Nannocystales</taxon>
        <taxon>Nannocystaceae</taxon>
        <taxon>Enhygromyxa</taxon>
    </lineage>
</organism>
<dbReference type="AlphaFoldDB" id="A0A2S9Y3N2"/>
<evidence type="ECO:0008006" key="4">
    <source>
        <dbReference type="Google" id="ProtNLM"/>
    </source>
</evidence>
<reference evidence="2 3" key="1">
    <citation type="submission" date="2018-03" db="EMBL/GenBank/DDBJ databases">
        <title>Draft Genome Sequences of the Obligatory Marine Myxobacteria Enhygromyxa salina SWB007.</title>
        <authorList>
            <person name="Poehlein A."/>
            <person name="Moghaddam J.A."/>
            <person name="Harms H."/>
            <person name="Alanjari M."/>
            <person name="Koenig G.M."/>
            <person name="Daniel R."/>
            <person name="Schaeberle T.F."/>
        </authorList>
    </citation>
    <scope>NUCLEOTIDE SEQUENCE [LARGE SCALE GENOMIC DNA]</scope>
    <source>
        <strain evidence="2 3">SWB007</strain>
    </source>
</reference>
<dbReference type="OrthoDB" id="5515188at2"/>
<proteinExistence type="predicted"/>
<sequence>MATPADKPRAKKRRPKRRGRVDLATVITEVIERHVPTEVQRLSRLRNLWIELFPASFADHVWPMLVQGGRLIVHVHDSQWLHEMTYWRQDVMTQLRAAWPDSEVELIDGYVGELPPLSERRPPPPPEPIPVDRTPVLEPEVPSETLDALNAIDDPQLREILAQARMMLGKPVGF</sequence>
<dbReference type="Proteomes" id="UP000238823">
    <property type="component" value="Unassembled WGS sequence"/>
</dbReference>